<keyword evidence="2" id="KW-1185">Reference proteome</keyword>
<accession>A0A371FDS4</accession>
<dbReference type="EMBL" id="QJKJ01009506">
    <property type="protein sequence ID" value="RDX76449.1"/>
    <property type="molecule type" value="Genomic_DNA"/>
</dbReference>
<feature type="non-terminal residue" evidence="1">
    <location>
        <position position="1"/>
    </location>
</feature>
<proteinExistence type="predicted"/>
<evidence type="ECO:0000313" key="2">
    <source>
        <dbReference type="Proteomes" id="UP000257109"/>
    </source>
</evidence>
<comment type="caution">
    <text evidence="1">The sequence shown here is derived from an EMBL/GenBank/DDBJ whole genome shotgun (WGS) entry which is preliminary data.</text>
</comment>
<organism evidence="1 2">
    <name type="scientific">Mucuna pruriens</name>
    <name type="common">Velvet bean</name>
    <name type="synonym">Dolichos pruriens</name>
    <dbReference type="NCBI Taxonomy" id="157652"/>
    <lineage>
        <taxon>Eukaryota</taxon>
        <taxon>Viridiplantae</taxon>
        <taxon>Streptophyta</taxon>
        <taxon>Embryophyta</taxon>
        <taxon>Tracheophyta</taxon>
        <taxon>Spermatophyta</taxon>
        <taxon>Magnoliopsida</taxon>
        <taxon>eudicotyledons</taxon>
        <taxon>Gunneridae</taxon>
        <taxon>Pentapetalae</taxon>
        <taxon>rosids</taxon>
        <taxon>fabids</taxon>
        <taxon>Fabales</taxon>
        <taxon>Fabaceae</taxon>
        <taxon>Papilionoideae</taxon>
        <taxon>50 kb inversion clade</taxon>
        <taxon>NPAAA clade</taxon>
        <taxon>indigoferoid/millettioid clade</taxon>
        <taxon>Phaseoleae</taxon>
        <taxon>Mucuna</taxon>
    </lineage>
</organism>
<sequence>MDLVVWVLSRLGEFYTPKAERRRGRYLVQFLGPKTTTSNASSAWEDGMVDSDSSIIESSSISDSITSSECFLDEEGDL</sequence>
<dbReference type="AlphaFoldDB" id="A0A371FDS4"/>
<evidence type="ECO:0000313" key="1">
    <source>
        <dbReference type="EMBL" id="RDX76449.1"/>
    </source>
</evidence>
<reference evidence="1" key="1">
    <citation type="submission" date="2018-05" db="EMBL/GenBank/DDBJ databases">
        <title>Draft genome of Mucuna pruriens seed.</title>
        <authorList>
            <person name="Nnadi N.E."/>
            <person name="Vos R."/>
            <person name="Hasami M.H."/>
            <person name="Devisetty U.K."/>
            <person name="Aguiy J.C."/>
        </authorList>
    </citation>
    <scope>NUCLEOTIDE SEQUENCE [LARGE SCALE GENOMIC DNA]</scope>
    <source>
        <strain evidence="1">JCA_2017</strain>
    </source>
</reference>
<gene>
    <name evidence="1" type="ORF">CR513_43560</name>
</gene>
<protein>
    <submittedName>
        <fullName evidence="1">Uncharacterized protein</fullName>
    </submittedName>
</protein>
<name>A0A371FDS4_MUCPR</name>
<dbReference type="Proteomes" id="UP000257109">
    <property type="component" value="Unassembled WGS sequence"/>
</dbReference>